<feature type="compositionally biased region" description="Basic and acidic residues" evidence="1">
    <location>
        <begin position="249"/>
        <end position="259"/>
    </location>
</feature>
<feature type="compositionally biased region" description="Polar residues" evidence="1">
    <location>
        <begin position="432"/>
        <end position="442"/>
    </location>
</feature>
<evidence type="ECO:0000313" key="2">
    <source>
        <dbReference type="EMBL" id="MBD1429017.1"/>
    </source>
</evidence>
<feature type="compositionally biased region" description="Basic and acidic residues" evidence="1">
    <location>
        <begin position="355"/>
        <end position="368"/>
    </location>
</feature>
<feature type="compositionally biased region" description="Low complexity" evidence="1">
    <location>
        <begin position="369"/>
        <end position="378"/>
    </location>
</feature>
<feature type="compositionally biased region" description="Low complexity" evidence="1">
    <location>
        <begin position="413"/>
        <end position="425"/>
    </location>
</feature>
<dbReference type="InterPro" id="IPR046535">
    <property type="entry name" value="DUF6600"/>
</dbReference>
<gene>
    <name evidence="2" type="ORF">H8B04_05475</name>
</gene>
<proteinExistence type="predicted"/>
<accession>A0ABR7YCJ3</accession>
<dbReference type="Proteomes" id="UP000651271">
    <property type="component" value="Unassembled WGS sequence"/>
</dbReference>
<feature type="region of interest" description="Disordered" evidence="1">
    <location>
        <begin position="204"/>
        <end position="456"/>
    </location>
</feature>
<reference evidence="2 3" key="1">
    <citation type="submission" date="2020-08" db="EMBL/GenBank/DDBJ databases">
        <title>Sphingobacterium sp. DN04309 isolated from aquaculture water.</title>
        <authorList>
            <person name="Zhang M."/>
        </authorList>
    </citation>
    <scope>NUCLEOTIDE SEQUENCE [LARGE SCALE GENOMIC DNA]</scope>
    <source>
        <strain evidence="2 3">DN04309</strain>
    </source>
</reference>
<evidence type="ECO:0000313" key="3">
    <source>
        <dbReference type="Proteomes" id="UP000651271"/>
    </source>
</evidence>
<feature type="compositionally biased region" description="Polar residues" evidence="1">
    <location>
        <begin position="397"/>
        <end position="412"/>
    </location>
</feature>
<organism evidence="2 3">
    <name type="scientific">Sphingobacterium litopenaei</name>
    <dbReference type="NCBI Taxonomy" id="2763500"/>
    <lineage>
        <taxon>Bacteria</taxon>
        <taxon>Pseudomonadati</taxon>
        <taxon>Bacteroidota</taxon>
        <taxon>Sphingobacteriia</taxon>
        <taxon>Sphingobacteriales</taxon>
        <taxon>Sphingobacteriaceae</taxon>
        <taxon>Sphingobacterium</taxon>
    </lineage>
</organism>
<feature type="compositionally biased region" description="Low complexity" evidence="1">
    <location>
        <begin position="231"/>
        <end position="248"/>
    </location>
</feature>
<sequence>MIAFSSILTINTAKAQVYGQVSLDLFYDELSPYGNWDMDPNYGDIWYPNEGRNFRPYSSNGYWTMTEYGNTWVSNYDWGWAPFHYGRWVYNSYRGWGWIPGYEWGPAWVEWRSGNGYYGWAPMMPRVGISIGINIPVSAWCFAPVRYIYSPTFHRHAYYGRSNIYNRTTIIHNTYVVNNHHYYGGPARRDIERAIGRRVEVRSIRQSDRPGRSQVDSRNVSIYRPDRDNNRTTSRSVTSNRRPTNTNREATRNDNRVDNNRSAARNAQREIHIGDNGKTTIRNRETKTEERAVTNRNNSTVRSERNSTSRNTESVNRNTERNNRTIERSTVDRSNENARNRSIENSRGNNAQPQRVERSVPQRVERAQPQRVEQAQPQRQERAQPQREQRTQERSVRNTNPVFQTSNSRGAQSSNSNVTRSSSSPRVERSAPASSNRSTGNAQRGGGNSGSERSRR</sequence>
<protein>
    <submittedName>
        <fullName evidence="2">Uncharacterized protein</fullName>
    </submittedName>
</protein>
<feature type="compositionally biased region" description="Basic and acidic residues" evidence="1">
    <location>
        <begin position="282"/>
        <end position="293"/>
    </location>
</feature>
<keyword evidence="3" id="KW-1185">Reference proteome</keyword>
<feature type="compositionally biased region" description="Basic and acidic residues" evidence="1">
    <location>
        <begin position="318"/>
        <end position="344"/>
    </location>
</feature>
<dbReference type="EMBL" id="JACOIJ010000007">
    <property type="protein sequence ID" value="MBD1429017.1"/>
    <property type="molecule type" value="Genomic_DNA"/>
</dbReference>
<feature type="compositionally biased region" description="Basic and acidic residues" evidence="1">
    <location>
        <begin position="379"/>
        <end position="396"/>
    </location>
</feature>
<name>A0ABR7YCJ3_9SPHI</name>
<comment type="caution">
    <text evidence="2">The sequence shown here is derived from an EMBL/GenBank/DDBJ whole genome shotgun (WGS) entry which is preliminary data.</text>
</comment>
<dbReference type="Pfam" id="PF20245">
    <property type="entry name" value="DUF6600"/>
    <property type="match status" value="1"/>
</dbReference>
<evidence type="ECO:0000256" key="1">
    <source>
        <dbReference type="SAM" id="MobiDB-lite"/>
    </source>
</evidence>